<dbReference type="EMBL" id="JH393258">
    <property type="protein sequence ID" value="EHJ92707.1"/>
    <property type="molecule type" value="Genomic_DNA"/>
</dbReference>
<name>A0A7U9GGG0_9GAMM</name>
<evidence type="ECO:0000256" key="2">
    <source>
        <dbReference type="ARBA" id="ARBA00023015"/>
    </source>
</evidence>
<dbReference type="Pfam" id="PF03466">
    <property type="entry name" value="LysR_substrate"/>
    <property type="match status" value="1"/>
</dbReference>
<dbReference type="PANTHER" id="PTHR30537:SF66">
    <property type="entry name" value="IRON-REGULATED VIRULENCE REGULATORY PROTEIN IRGB"/>
    <property type="match status" value="1"/>
</dbReference>
<evidence type="ECO:0000313" key="6">
    <source>
        <dbReference type="EMBL" id="EHJ92707.1"/>
    </source>
</evidence>
<dbReference type="InterPro" id="IPR036388">
    <property type="entry name" value="WH-like_DNA-bd_sf"/>
</dbReference>
<evidence type="ECO:0000256" key="1">
    <source>
        <dbReference type="ARBA" id="ARBA00009437"/>
    </source>
</evidence>
<dbReference type="Pfam" id="PF00126">
    <property type="entry name" value="HTH_1"/>
    <property type="match status" value="1"/>
</dbReference>
<evidence type="ECO:0000259" key="5">
    <source>
        <dbReference type="PROSITE" id="PS50931"/>
    </source>
</evidence>
<keyword evidence="4" id="KW-0804">Transcription</keyword>
<feature type="domain" description="HTH lysR-type" evidence="5">
    <location>
        <begin position="6"/>
        <end position="63"/>
    </location>
</feature>
<protein>
    <submittedName>
        <fullName evidence="6">Iron-regulated virulence regulatory protein irgB</fullName>
    </submittedName>
</protein>
<keyword evidence="2" id="KW-0805">Transcription regulation</keyword>
<accession>A0A7U9GGG0</accession>
<dbReference type="PROSITE" id="PS50931">
    <property type="entry name" value="HTH_LYSR"/>
    <property type="match status" value="1"/>
</dbReference>
<dbReference type="Proteomes" id="UP000005756">
    <property type="component" value="Unassembled WGS sequence"/>
</dbReference>
<dbReference type="GO" id="GO:0006351">
    <property type="term" value="P:DNA-templated transcription"/>
    <property type="evidence" value="ECO:0007669"/>
    <property type="project" value="TreeGrafter"/>
</dbReference>
<evidence type="ECO:0000256" key="3">
    <source>
        <dbReference type="ARBA" id="ARBA00023125"/>
    </source>
</evidence>
<dbReference type="InterPro" id="IPR000847">
    <property type="entry name" value="LysR_HTH_N"/>
</dbReference>
<comment type="similarity">
    <text evidence="1">Belongs to the LysR transcriptional regulatory family.</text>
</comment>
<dbReference type="InterPro" id="IPR036390">
    <property type="entry name" value="WH_DNA-bd_sf"/>
</dbReference>
<organism evidence="6 7">
    <name type="scientific">Vreelandella boliviensis LC1</name>
    <dbReference type="NCBI Taxonomy" id="1072583"/>
    <lineage>
        <taxon>Bacteria</taxon>
        <taxon>Pseudomonadati</taxon>
        <taxon>Pseudomonadota</taxon>
        <taxon>Gammaproteobacteria</taxon>
        <taxon>Oceanospirillales</taxon>
        <taxon>Halomonadaceae</taxon>
        <taxon>Vreelandella</taxon>
    </lineage>
</organism>
<proteinExistence type="inferred from homology"/>
<dbReference type="InterPro" id="IPR058163">
    <property type="entry name" value="LysR-type_TF_proteobact-type"/>
</dbReference>
<dbReference type="GO" id="GO:0043565">
    <property type="term" value="F:sequence-specific DNA binding"/>
    <property type="evidence" value="ECO:0007669"/>
    <property type="project" value="TreeGrafter"/>
</dbReference>
<dbReference type="GO" id="GO:0003700">
    <property type="term" value="F:DNA-binding transcription factor activity"/>
    <property type="evidence" value="ECO:0007669"/>
    <property type="project" value="InterPro"/>
</dbReference>
<dbReference type="SUPFAM" id="SSF46785">
    <property type="entry name" value="Winged helix' DNA-binding domain"/>
    <property type="match status" value="1"/>
</dbReference>
<dbReference type="Gene3D" id="1.10.10.10">
    <property type="entry name" value="Winged helix-like DNA-binding domain superfamily/Winged helix DNA-binding domain"/>
    <property type="match status" value="1"/>
</dbReference>
<dbReference type="InterPro" id="IPR005119">
    <property type="entry name" value="LysR_subst-bd"/>
</dbReference>
<dbReference type="Gene3D" id="3.40.190.290">
    <property type="match status" value="1"/>
</dbReference>
<evidence type="ECO:0000313" key="7">
    <source>
        <dbReference type="Proteomes" id="UP000005756"/>
    </source>
</evidence>
<evidence type="ECO:0000256" key="4">
    <source>
        <dbReference type="ARBA" id="ARBA00023163"/>
    </source>
</evidence>
<reference evidence="6 7" key="1">
    <citation type="submission" date="2011-10" db="EMBL/GenBank/DDBJ databases">
        <authorList>
            <person name="Quillaguamn J."/>
            <person name="Guzmn D."/>
            <person name="Balderrama-Subieta A."/>
            <person name="Cardona-Ortuo C."/>
            <person name="Guevara-Martnez M."/>
            <person name="Callisaya-Quispe N."/>
        </authorList>
    </citation>
    <scope>NUCLEOTIDE SEQUENCE [LARGE SCALE GENOMIC DNA]</scope>
    <source>
        <strain evidence="6 7">LC1</strain>
    </source>
</reference>
<keyword evidence="3" id="KW-0238">DNA-binding</keyword>
<dbReference type="SUPFAM" id="SSF53850">
    <property type="entry name" value="Periplasmic binding protein-like II"/>
    <property type="match status" value="1"/>
</dbReference>
<dbReference type="AlphaFoldDB" id="A0A7U9GGG0"/>
<sequence>MGLTMYDFDELTAFADVMTTGSLTRSAQKLGLAKSTLSRRISQLETRLNQPLLRRQANRLIPTEAGLLFHNYCTELLAMAAHSQEALAELREEISGEITLEVHGALARSWLASAIEAFLQRHPKVELTLHTRESPPTKMHSNSVHVWLGPTHECGLNQERLGHLARGLYASPRYLAAAGTPHHPNELNQHAWIDLLGSASDGLLLTHPEYGQYTFNPPRSRLRVDLTALHIDAIARSQGIGLLSHWLTAKREQHHPGELINCLPGWEPAPLPITLLYAYGHQSRRTHALLEFLRSQVPTPWRASMAAV</sequence>
<dbReference type="PANTHER" id="PTHR30537">
    <property type="entry name" value="HTH-TYPE TRANSCRIPTIONAL REGULATOR"/>
    <property type="match status" value="1"/>
</dbReference>
<gene>
    <name evidence="6" type="ORF">KUC_2665</name>
</gene>